<protein>
    <recommendedName>
        <fullName evidence="3">DUF1934 domain-containing protein</fullName>
    </recommendedName>
</protein>
<dbReference type="STRING" id="608506.COB47_1807"/>
<dbReference type="eggNOG" id="COG4506">
    <property type="taxonomic scope" value="Bacteria"/>
</dbReference>
<dbReference type="HOGENOM" id="CLU_120388_0_2_9"/>
<dbReference type="InterPro" id="IPR012674">
    <property type="entry name" value="Calycin"/>
</dbReference>
<dbReference type="Proteomes" id="UP000000347">
    <property type="component" value="Chromosome"/>
</dbReference>
<name>D9TFW3_CALOO</name>
<dbReference type="KEGG" id="cob:COB47_1807"/>
<evidence type="ECO:0000313" key="2">
    <source>
        <dbReference type="Proteomes" id="UP000000347"/>
    </source>
</evidence>
<keyword evidence="2" id="KW-1185">Reference proteome</keyword>
<organism evidence="1 2">
    <name type="scientific">Caldicellulosiruptor obsidiansis (strain ATCC BAA-2073 / JCM 16842 / OB47)</name>
    <dbReference type="NCBI Taxonomy" id="608506"/>
    <lineage>
        <taxon>Bacteria</taxon>
        <taxon>Bacillati</taxon>
        <taxon>Bacillota</taxon>
        <taxon>Bacillota incertae sedis</taxon>
        <taxon>Caldicellulosiruptorales</taxon>
        <taxon>Caldicellulosiruptoraceae</taxon>
        <taxon>Caldicellulosiruptor</taxon>
    </lineage>
</organism>
<evidence type="ECO:0008006" key="3">
    <source>
        <dbReference type="Google" id="ProtNLM"/>
    </source>
</evidence>
<dbReference type="AlphaFoldDB" id="D9TFW3"/>
<proteinExistence type="predicted"/>
<reference evidence="1 2" key="1">
    <citation type="journal article" date="2010" name="J. Bacteriol.">
        <title>Complete genome sequence of the cellulolytic thermophile Caldicellulosiruptor obsidiansis OB47T.</title>
        <authorList>
            <person name="Elkins J.G."/>
            <person name="Lochner A."/>
            <person name="Hamilton-Brehm S.D."/>
            <person name="Davenport K.W."/>
            <person name="Podar M."/>
            <person name="Brown S.D."/>
            <person name="Land M.L."/>
            <person name="Hauser L.J."/>
            <person name="Klingeman D.M."/>
            <person name="Raman B."/>
            <person name="Goodwin L.A."/>
            <person name="Tapia R."/>
            <person name="Meincke L.J."/>
            <person name="Detter J.C."/>
            <person name="Bruce D.C."/>
            <person name="Han C.S."/>
            <person name="Palumbo A.V."/>
            <person name="Cottingham R.W."/>
            <person name="Keller M."/>
            <person name="Graham D.E."/>
        </authorList>
    </citation>
    <scope>NUCLEOTIDE SEQUENCE [LARGE SCALE GENOMIC DNA]</scope>
    <source>
        <strain evidence="2">ATCC BAA-2073 / strain OB47</strain>
    </source>
</reference>
<dbReference type="SUPFAM" id="SSF50814">
    <property type="entry name" value="Lipocalins"/>
    <property type="match status" value="1"/>
</dbReference>
<dbReference type="Gene3D" id="2.40.128.20">
    <property type="match status" value="1"/>
</dbReference>
<sequence length="150" mass="16959">MGCEGMKKDVLIYVKGTQEYPVSSFENSIEFFTEGKFYKKGESYFVTYKESELTGLAGTTTTFKIQPDLITLIRWGDVTSTFIFEPGKRHISTYITDQGVIMIGVYTKKMKVDLDDSGGEVLVEYAIDLDSHMMSENDFLLKIKEAGVKN</sequence>
<accession>D9TFW3</accession>
<dbReference type="EMBL" id="CP002164">
    <property type="protein sequence ID" value="ADL43083.1"/>
    <property type="molecule type" value="Genomic_DNA"/>
</dbReference>
<dbReference type="Pfam" id="PF09148">
    <property type="entry name" value="DUF1934"/>
    <property type="match status" value="1"/>
</dbReference>
<dbReference type="InterPro" id="IPR015231">
    <property type="entry name" value="DUF1934"/>
</dbReference>
<evidence type="ECO:0000313" key="1">
    <source>
        <dbReference type="EMBL" id="ADL43083.1"/>
    </source>
</evidence>
<gene>
    <name evidence="1" type="ordered locus">COB47_1807</name>
</gene>